<evidence type="ECO:0000313" key="6">
    <source>
        <dbReference type="EMBL" id="ANU36992.1"/>
    </source>
</evidence>
<dbReference type="EMBL" id="CP016414">
    <property type="protein sequence ID" value="ANU36992.1"/>
    <property type="molecule type" value="Genomic_DNA"/>
</dbReference>
<dbReference type="Proteomes" id="UP000092528">
    <property type="component" value="Chromosome 1"/>
</dbReference>
<accession>A0A1C7FAM0</accession>
<dbReference type="GO" id="GO:0003677">
    <property type="term" value="F:DNA binding"/>
    <property type="evidence" value="ECO:0007669"/>
    <property type="project" value="UniProtKB-KW"/>
</dbReference>
<comment type="function">
    <text evidence="1">Histone-like DNA-binding protein which is capable of wrapping DNA to stabilize it, and thus to prevent its denaturation under extreme environmental conditions.</text>
</comment>
<dbReference type="FunFam" id="4.10.520.10:FF:000001">
    <property type="entry name" value="DNA-binding protein HU"/>
    <property type="match status" value="1"/>
</dbReference>
<dbReference type="PRINTS" id="PR01727">
    <property type="entry name" value="DNABINDINGHU"/>
</dbReference>
<evidence type="ECO:0000256" key="5">
    <source>
        <dbReference type="RuleBase" id="RU003939"/>
    </source>
</evidence>
<dbReference type="GO" id="GO:0006270">
    <property type="term" value="P:DNA replication initiation"/>
    <property type="evidence" value="ECO:0007669"/>
    <property type="project" value="UniProtKB-ARBA"/>
</dbReference>
<dbReference type="PATRIC" id="fig|45658.7.peg.1858"/>
<dbReference type="InterPro" id="IPR010992">
    <property type="entry name" value="IHF-like_DNA-bd_dom_sf"/>
</dbReference>
<reference evidence="6 7" key="1">
    <citation type="submission" date="2016-07" db="EMBL/GenBank/DDBJ databases">
        <title>Genome sequencing of Vibrio scophthalmi strain VS-05, an isolated from Paralichthys olivaceus.</title>
        <authorList>
            <person name="Han H.-J."/>
        </authorList>
    </citation>
    <scope>NUCLEOTIDE SEQUENCE [LARGE SCALE GENOMIC DNA]</scope>
    <source>
        <strain evidence="6 7">VS-05</strain>
    </source>
</reference>
<dbReference type="Pfam" id="PF00216">
    <property type="entry name" value="Bac_DNA_binding"/>
    <property type="match status" value="1"/>
</dbReference>
<evidence type="ECO:0000256" key="3">
    <source>
        <dbReference type="ARBA" id="ARBA00023067"/>
    </source>
</evidence>
<organism evidence="6 7">
    <name type="scientific">Vibrio scophthalmi</name>
    <dbReference type="NCBI Taxonomy" id="45658"/>
    <lineage>
        <taxon>Bacteria</taxon>
        <taxon>Pseudomonadati</taxon>
        <taxon>Pseudomonadota</taxon>
        <taxon>Gammaproteobacteria</taxon>
        <taxon>Vibrionales</taxon>
        <taxon>Vibrionaceae</taxon>
        <taxon>Vibrio</taxon>
    </lineage>
</organism>
<gene>
    <name evidence="6" type="ORF">VSVS05_01867</name>
</gene>
<keyword evidence="3" id="KW-0226">DNA condensation</keyword>
<protein>
    <submittedName>
        <fullName evidence="6">DNA-binding protein HU-1</fullName>
    </submittedName>
</protein>
<dbReference type="PANTHER" id="PTHR33175">
    <property type="entry name" value="DNA-BINDING PROTEIN HU"/>
    <property type="match status" value="1"/>
</dbReference>
<dbReference type="AlphaFoldDB" id="A0A1C7FAM0"/>
<dbReference type="GO" id="GO:0005829">
    <property type="term" value="C:cytosol"/>
    <property type="evidence" value="ECO:0007669"/>
    <property type="project" value="TreeGrafter"/>
</dbReference>
<comment type="similarity">
    <text evidence="2 5">Belongs to the bacterial histone-like protein family.</text>
</comment>
<dbReference type="InterPro" id="IPR020816">
    <property type="entry name" value="Histone-like_DNA-bd_CS"/>
</dbReference>
<dbReference type="GO" id="GO:1990178">
    <property type="term" value="C:HU-DNA complex"/>
    <property type="evidence" value="ECO:0007669"/>
    <property type="project" value="UniProtKB-ARBA"/>
</dbReference>
<sequence length="375" mass="42696">MNKTQLIDFIAEKADLSKGQAKMALDMIINGVSDALAEGDQVQLIGFGTFKVNHRAARTGINPKTDQQIRIAAANVPAFVAGKALKDTVANCKNINESLVEPVKRLNPTFKTKRELYILSGNECVFPNCPHKMLDEYNHFIGEICHIEAAEANGQRFNPKQTNEQRRHISNLMLMCPTHHKVTNNVIQYPVNKLKCIKADHEAKVREKKITVDLPDSFIDFGLEESALLPTNLNVLDINLSDCNPNFFNDSLDYIKKVADLPRTTRSFYLRAFYRAFIADEYSIGFDPREIKLYLRCSDHDIDTHASILQNAGLLSELDIDYDVNPVKVRYWFTTFDKEDNQIYFLQSVKKAYANQPAILEDIFLELNFNRLASN</sequence>
<dbReference type="SMART" id="SM00411">
    <property type="entry name" value="BHL"/>
    <property type="match status" value="1"/>
</dbReference>
<keyword evidence="4 6" id="KW-0238">DNA-binding</keyword>
<dbReference type="GO" id="GO:0006351">
    <property type="term" value="P:DNA-templated transcription"/>
    <property type="evidence" value="ECO:0007669"/>
    <property type="project" value="UniProtKB-ARBA"/>
</dbReference>
<keyword evidence="7" id="KW-1185">Reference proteome</keyword>
<dbReference type="Gene3D" id="4.10.520.10">
    <property type="entry name" value="IHF-like DNA-binding proteins"/>
    <property type="match status" value="1"/>
</dbReference>
<dbReference type="PROSITE" id="PS00045">
    <property type="entry name" value="HISTONE_LIKE"/>
    <property type="match status" value="1"/>
</dbReference>
<evidence type="ECO:0000256" key="4">
    <source>
        <dbReference type="ARBA" id="ARBA00023125"/>
    </source>
</evidence>
<evidence type="ECO:0000256" key="2">
    <source>
        <dbReference type="ARBA" id="ARBA00010529"/>
    </source>
</evidence>
<name>A0A1C7FAM0_9VIBR</name>
<evidence type="ECO:0000313" key="7">
    <source>
        <dbReference type="Proteomes" id="UP000092528"/>
    </source>
</evidence>
<dbReference type="GO" id="GO:1990103">
    <property type="term" value="C:DnaA-HU complex"/>
    <property type="evidence" value="ECO:0007669"/>
    <property type="project" value="UniProtKB-ARBA"/>
</dbReference>
<dbReference type="CDD" id="cd13831">
    <property type="entry name" value="HU"/>
    <property type="match status" value="1"/>
</dbReference>
<dbReference type="GO" id="GO:0030261">
    <property type="term" value="P:chromosome condensation"/>
    <property type="evidence" value="ECO:0007669"/>
    <property type="project" value="UniProtKB-KW"/>
</dbReference>
<dbReference type="SUPFAM" id="SSF47729">
    <property type="entry name" value="IHF-like DNA-binding proteins"/>
    <property type="match status" value="1"/>
</dbReference>
<proteinExistence type="inferred from homology"/>
<dbReference type="PANTHER" id="PTHR33175:SF12">
    <property type="entry name" value="DNA-BINDING PROTEIN HU-ALPHA"/>
    <property type="match status" value="1"/>
</dbReference>
<evidence type="ECO:0000256" key="1">
    <source>
        <dbReference type="ARBA" id="ARBA00003819"/>
    </source>
</evidence>
<dbReference type="GO" id="GO:0030527">
    <property type="term" value="F:structural constituent of chromatin"/>
    <property type="evidence" value="ECO:0007669"/>
    <property type="project" value="InterPro"/>
</dbReference>
<dbReference type="InterPro" id="IPR000119">
    <property type="entry name" value="Hist_DNA-bd"/>
</dbReference>
<dbReference type="GO" id="GO:0042802">
    <property type="term" value="F:identical protein binding"/>
    <property type="evidence" value="ECO:0007669"/>
    <property type="project" value="UniProtKB-ARBA"/>
</dbReference>